<dbReference type="PANTHER" id="PTHR21180:SF32">
    <property type="entry name" value="ENDONUCLEASE_EXONUCLEASE_PHOSPHATASE FAMILY DOMAIN-CONTAINING PROTEIN 1"/>
    <property type="match status" value="1"/>
</dbReference>
<evidence type="ECO:0000313" key="4">
    <source>
        <dbReference type="Proteomes" id="UP000050865"/>
    </source>
</evidence>
<dbReference type="NCBIfam" id="TIGR00426">
    <property type="entry name" value="competence protein ComEA helix-hairpin-helix repeat region"/>
    <property type="match status" value="1"/>
</dbReference>
<evidence type="ECO:0000256" key="1">
    <source>
        <dbReference type="SAM" id="Phobius"/>
    </source>
</evidence>
<dbReference type="Proteomes" id="UP000050865">
    <property type="component" value="Unassembled WGS sequence"/>
</dbReference>
<keyword evidence="1" id="KW-1133">Transmembrane helix</keyword>
<keyword evidence="1" id="KW-0812">Transmembrane</keyword>
<dbReference type="Pfam" id="PF12836">
    <property type="entry name" value="HHH_3"/>
    <property type="match status" value="1"/>
</dbReference>
<dbReference type="EMBL" id="AYZJ01000042">
    <property type="protein sequence ID" value="KRN21677.1"/>
    <property type="molecule type" value="Genomic_DNA"/>
</dbReference>
<organism evidence="3 4">
    <name type="scientific">Lacticaseibacillus camelliae DSM 22697 = JCM 13995</name>
    <dbReference type="NCBI Taxonomy" id="1423730"/>
    <lineage>
        <taxon>Bacteria</taxon>
        <taxon>Bacillati</taxon>
        <taxon>Bacillota</taxon>
        <taxon>Bacilli</taxon>
        <taxon>Lactobacillales</taxon>
        <taxon>Lactobacillaceae</taxon>
        <taxon>Lacticaseibacillus</taxon>
    </lineage>
</organism>
<comment type="caution">
    <text evidence="3">The sequence shown here is derived from an EMBL/GenBank/DDBJ whole genome shotgun (WGS) entry which is preliminary data.</text>
</comment>
<proteinExistence type="predicted"/>
<accession>A0A0R2F9Y7</accession>
<feature type="transmembrane region" description="Helical" evidence="1">
    <location>
        <begin position="14"/>
        <end position="30"/>
    </location>
</feature>
<sequence>MIEMATVKEWVREYWYLGLVAAVVGVFLLWQARQPTPAPVAEPLGSSVSSLSSPASSAVASPSVPPKNGYVHIKGAVKKPGVYPVEATTRWVDVVALAGGLAGNADVSQVNLAQLAVDQDSLYIPKAGEEVPAAALPASGGGAAATASSASGALVNLNTATETELQTLSGIGPKKAADIIAYRDQNGGFKAVEDLKNVSGIGDKTFERLAPLVTVGP</sequence>
<dbReference type="GO" id="GO:0015627">
    <property type="term" value="C:type II protein secretion system complex"/>
    <property type="evidence" value="ECO:0007669"/>
    <property type="project" value="TreeGrafter"/>
</dbReference>
<dbReference type="GO" id="GO:0015628">
    <property type="term" value="P:protein secretion by the type II secretion system"/>
    <property type="evidence" value="ECO:0007669"/>
    <property type="project" value="TreeGrafter"/>
</dbReference>
<dbReference type="AlphaFoldDB" id="A0A0R2F9Y7"/>
<evidence type="ECO:0000313" key="3">
    <source>
        <dbReference type="EMBL" id="KRN21677.1"/>
    </source>
</evidence>
<dbReference type="Pfam" id="PF10531">
    <property type="entry name" value="SLBB"/>
    <property type="match status" value="1"/>
</dbReference>
<reference evidence="3 4" key="1">
    <citation type="journal article" date="2015" name="Genome Announc.">
        <title>Expanding the biotechnology potential of lactobacilli through comparative genomics of 213 strains and associated genera.</title>
        <authorList>
            <person name="Sun Z."/>
            <person name="Harris H.M."/>
            <person name="McCann A."/>
            <person name="Guo C."/>
            <person name="Argimon S."/>
            <person name="Zhang W."/>
            <person name="Yang X."/>
            <person name="Jeffery I.B."/>
            <person name="Cooney J.C."/>
            <person name="Kagawa T.F."/>
            <person name="Liu W."/>
            <person name="Song Y."/>
            <person name="Salvetti E."/>
            <person name="Wrobel A."/>
            <person name="Rasinkangas P."/>
            <person name="Parkhill J."/>
            <person name="Rea M.C."/>
            <person name="O'Sullivan O."/>
            <person name="Ritari J."/>
            <person name="Douillard F.P."/>
            <person name="Paul Ross R."/>
            <person name="Yang R."/>
            <person name="Briner A.E."/>
            <person name="Felis G.E."/>
            <person name="de Vos W.M."/>
            <person name="Barrangou R."/>
            <person name="Klaenhammer T.R."/>
            <person name="Caufield P.W."/>
            <person name="Cui Y."/>
            <person name="Zhang H."/>
            <person name="O'Toole P.W."/>
        </authorList>
    </citation>
    <scope>NUCLEOTIDE SEQUENCE [LARGE SCALE GENOMIC DNA]</scope>
    <source>
        <strain evidence="3 4">DSM 22697</strain>
    </source>
</reference>
<dbReference type="SMART" id="SM00278">
    <property type="entry name" value="HhH1"/>
    <property type="match status" value="2"/>
</dbReference>
<keyword evidence="3" id="KW-0238">DNA-binding</keyword>
<protein>
    <submittedName>
        <fullName evidence="3">DNA uptake protein-like DNA-binding protein</fullName>
    </submittedName>
</protein>
<dbReference type="InterPro" id="IPR019554">
    <property type="entry name" value="Soluble_ligand-bd"/>
</dbReference>
<dbReference type="InterPro" id="IPR004509">
    <property type="entry name" value="Competence_ComEA_HhH"/>
</dbReference>
<keyword evidence="1" id="KW-0472">Membrane</keyword>
<dbReference type="SUPFAM" id="SSF47781">
    <property type="entry name" value="RuvA domain 2-like"/>
    <property type="match status" value="1"/>
</dbReference>
<name>A0A0R2F9Y7_9LACO</name>
<dbReference type="InterPro" id="IPR051675">
    <property type="entry name" value="Endo/Exo/Phosphatase_dom_1"/>
</dbReference>
<dbReference type="Gene3D" id="3.10.560.10">
    <property type="entry name" value="Outer membrane lipoprotein wza domain like"/>
    <property type="match status" value="1"/>
</dbReference>
<feature type="domain" description="Helix-hairpin-helix DNA-binding motif class 1" evidence="2">
    <location>
        <begin position="163"/>
        <end position="182"/>
    </location>
</feature>
<dbReference type="Gene3D" id="1.10.150.280">
    <property type="entry name" value="AF1531-like domain"/>
    <property type="match status" value="1"/>
</dbReference>
<evidence type="ECO:0000259" key="2">
    <source>
        <dbReference type="SMART" id="SM00278"/>
    </source>
</evidence>
<dbReference type="PATRIC" id="fig|1423730.4.peg.2221"/>
<dbReference type="STRING" id="1423730.FC75_GL002138"/>
<dbReference type="GO" id="GO:0006281">
    <property type="term" value="P:DNA repair"/>
    <property type="evidence" value="ECO:0007669"/>
    <property type="project" value="InterPro"/>
</dbReference>
<gene>
    <name evidence="3" type="ORF">FC75_GL002138</name>
</gene>
<keyword evidence="4" id="KW-1185">Reference proteome</keyword>
<feature type="domain" description="Helix-hairpin-helix DNA-binding motif class 1" evidence="2">
    <location>
        <begin position="193"/>
        <end position="212"/>
    </location>
</feature>
<dbReference type="PANTHER" id="PTHR21180">
    <property type="entry name" value="ENDONUCLEASE/EXONUCLEASE/PHOSPHATASE FAMILY DOMAIN-CONTAINING PROTEIN 1"/>
    <property type="match status" value="1"/>
</dbReference>
<dbReference type="InterPro" id="IPR003583">
    <property type="entry name" value="Hlx-hairpin-Hlx_DNA-bd_motif"/>
</dbReference>
<dbReference type="GO" id="GO:0003677">
    <property type="term" value="F:DNA binding"/>
    <property type="evidence" value="ECO:0007669"/>
    <property type="project" value="UniProtKB-KW"/>
</dbReference>
<dbReference type="InterPro" id="IPR010994">
    <property type="entry name" value="RuvA_2-like"/>
</dbReference>